<dbReference type="AlphaFoldDB" id="X0YSC2"/>
<feature type="non-terminal residue" evidence="2">
    <location>
        <position position="1"/>
    </location>
</feature>
<evidence type="ECO:0000256" key="1">
    <source>
        <dbReference type="ARBA" id="ARBA00009981"/>
    </source>
</evidence>
<dbReference type="InterPro" id="IPR006442">
    <property type="entry name" value="Antitoxin_Phd/YefM"/>
</dbReference>
<dbReference type="EMBL" id="BARS01054545">
    <property type="protein sequence ID" value="GAG49707.1"/>
    <property type="molecule type" value="Genomic_DNA"/>
</dbReference>
<comment type="caution">
    <text evidence="2">The sequence shown here is derived from an EMBL/GenBank/DDBJ whole genome shotgun (WGS) entry which is preliminary data.</text>
</comment>
<gene>
    <name evidence="2" type="ORF">S01H1_80730</name>
</gene>
<reference evidence="2" key="1">
    <citation type="journal article" date="2014" name="Front. Microbiol.">
        <title>High frequency of phylogenetically diverse reductive dehalogenase-homologous genes in deep subseafloor sedimentary metagenomes.</title>
        <authorList>
            <person name="Kawai M."/>
            <person name="Futagami T."/>
            <person name="Toyoda A."/>
            <person name="Takaki Y."/>
            <person name="Nishi S."/>
            <person name="Hori S."/>
            <person name="Arai W."/>
            <person name="Tsubouchi T."/>
            <person name="Morono Y."/>
            <person name="Uchiyama I."/>
            <person name="Ito T."/>
            <person name="Fujiyama A."/>
            <person name="Inagaki F."/>
            <person name="Takami H."/>
        </authorList>
    </citation>
    <scope>NUCLEOTIDE SEQUENCE</scope>
    <source>
        <strain evidence="2">Expedition CK06-06</strain>
    </source>
</reference>
<evidence type="ECO:0000313" key="2">
    <source>
        <dbReference type="EMBL" id="GAG49707.1"/>
    </source>
</evidence>
<dbReference type="Pfam" id="PF02604">
    <property type="entry name" value="PhdYeFM_antitox"/>
    <property type="match status" value="1"/>
</dbReference>
<evidence type="ECO:0008006" key="3">
    <source>
        <dbReference type="Google" id="ProtNLM"/>
    </source>
</evidence>
<dbReference type="SUPFAM" id="SSF143120">
    <property type="entry name" value="YefM-like"/>
    <property type="match status" value="1"/>
</dbReference>
<dbReference type="Gene3D" id="3.40.1620.10">
    <property type="entry name" value="YefM-like domain"/>
    <property type="match status" value="1"/>
</dbReference>
<protein>
    <recommendedName>
        <fullName evidence="3">Antitoxin</fullName>
    </recommendedName>
</protein>
<accession>X0YSC2</accession>
<dbReference type="InterPro" id="IPR036165">
    <property type="entry name" value="YefM-like_sf"/>
</dbReference>
<comment type="similarity">
    <text evidence="1">Belongs to the phD/YefM antitoxin family.</text>
</comment>
<organism evidence="2">
    <name type="scientific">marine sediment metagenome</name>
    <dbReference type="NCBI Taxonomy" id="412755"/>
    <lineage>
        <taxon>unclassified sequences</taxon>
        <taxon>metagenomes</taxon>
        <taxon>ecological metagenomes</taxon>
    </lineage>
</organism>
<name>X0YSC2_9ZZZZ</name>
<proteinExistence type="inferred from homology"/>
<sequence>YVHNGRKLMETIGVKQLRDNLSRILKSVEKGAVVRVLRHGKDVVELRPITMSAEQEFLNRLRDRDLLGGGTGKIGSIKTVKNLKPELPVSDLVIQDRR</sequence>